<keyword evidence="3 6" id="KW-0812">Transmembrane</keyword>
<evidence type="ECO:0000256" key="2">
    <source>
        <dbReference type="ARBA" id="ARBA00022475"/>
    </source>
</evidence>
<comment type="subcellular location">
    <subcellularLocation>
        <location evidence="1">Cell membrane</location>
        <topology evidence="1">Multi-pass membrane protein</topology>
    </subcellularLocation>
</comment>
<reference evidence="9" key="1">
    <citation type="submission" date="2023-07" db="EMBL/GenBank/DDBJ databases">
        <title>Duganella aceri sp. nov., isolated from tree sap.</title>
        <authorList>
            <person name="Kim I.S."/>
        </authorList>
    </citation>
    <scope>NUCLEOTIDE SEQUENCE [LARGE SCALE GENOMIC DNA]</scope>
    <source>
        <strain evidence="9">SAP-35</strain>
    </source>
</reference>
<name>A0ABX0FUH0_9BURK</name>
<organism evidence="8 9">
    <name type="scientific">Duganella aceris</name>
    <dbReference type="NCBI Taxonomy" id="2703883"/>
    <lineage>
        <taxon>Bacteria</taxon>
        <taxon>Pseudomonadati</taxon>
        <taxon>Pseudomonadota</taxon>
        <taxon>Betaproteobacteria</taxon>
        <taxon>Burkholderiales</taxon>
        <taxon>Oxalobacteraceae</taxon>
        <taxon>Telluria group</taxon>
        <taxon>Duganella</taxon>
    </lineage>
</organism>
<dbReference type="Pfam" id="PF02706">
    <property type="entry name" value="Wzz"/>
    <property type="match status" value="1"/>
</dbReference>
<evidence type="ECO:0000313" key="9">
    <source>
        <dbReference type="Proteomes" id="UP000666369"/>
    </source>
</evidence>
<dbReference type="InterPro" id="IPR050445">
    <property type="entry name" value="Bact_polysacc_biosynth/exp"/>
</dbReference>
<feature type="transmembrane region" description="Helical" evidence="6">
    <location>
        <begin position="398"/>
        <end position="420"/>
    </location>
</feature>
<accession>A0ABX0FUH0</accession>
<dbReference type="InterPro" id="IPR003856">
    <property type="entry name" value="LPS_length_determ_N"/>
</dbReference>
<evidence type="ECO:0000256" key="1">
    <source>
        <dbReference type="ARBA" id="ARBA00004651"/>
    </source>
</evidence>
<keyword evidence="5 6" id="KW-0472">Membrane</keyword>
<evidence type="ECO:0000313" key="8">
    <source>
        <dbReference type="EMBL" id="NGZ88037.1"/>
    </source>
</evidence>
<keyword evidence="2" id="KW-1003">Cell membrane</keyword>
<dbReference type="RefSeq" id="WP_166108154.1">
    <property type="nucleotide sequence ID" value="NZ_JAADJT010000016.1"/>
</dbReference>
<dbReference type="PANTHER" id="PTHR32309">
    <property type="entry name" value="TYROSINE-PROTEIN KINASE"/>
    <property type="match status" value="1"/>
</dbReference>
<comment type="caution">
    <text evidence="8">The sequence shown here is derived from an EMBL/GenBank/DDBJ whole genome shotgun (WGS) entry which is preliminary data.</text>
</comment>
<dbReference type="Proteomes" id="UP000666369">
    <property type="component" value="Unassembled WGS sequence"/>
</dbReference>
<dbReference type="InterPro" id="IPR017468">
    <property type="entry name" value="Chain_len_reg_EpsF"/>
</dbReference>
<keyword evidence="4 6" id="KW-1133">Transmembrane helix</keyword>
<evidence type="ECO:0000256" key="5">
    <source>
        <dbReference type="ARBA" id="ARBA00023136"/>
    </source>
</evidence>
<protein>
    <submittedName>
        <fullName evidence="8">Chain length determinant protein EpsF</fullName>
    </submittedName>
</protein>
<dbReference type="NCBIfam" id="TIGR03017">
    <property type="entry name" value="EpsF"/>
    <property type="match status" value="1"/>
</dbReference>
<evidence type="ECO:0000259" key="7">
    <source>
        <dbReference type="Pfam" id="PF02706"/>
    </source>
</evidence>
<evidence type="ECO:0000256" key="3">
    <source>
        <dbReference type="ARBA" id="ARBA00022692"/>
    </source>
</evidence>
<sequence length="469" mass="51383">MNFPQFLLILRARKVLLLSVAISTILLVLIGSLVWPNSYKATASVVLNYKGQDLMTGQTSAGNLMPGYIATQIDIISSKNVALRVVDSLKLAQSPVVIEQFQSATKGHGDIRDWLAELLLRKLEITPSRESSVIEISFRGADPDFVAAIANAFAREYQNANVQLKVDPVRKASSYFAVQIKQLRDTYEAAQSRLSKYQQEHGIVSVDNRLDVESNRLNDLSAQLVAAQGAQMEASSRQRMASGSSSVESPDVAGNPLILGLKSQLATAEAKFAEVSSRLAQNHPLYQSSKAEIDKLRAELNSQTKATSNSIGNNAQILQQREGAVRAALQEQKMRVLELNRTRDELGVLQRDAESAQRALDVTAQRLSQTSIEGAYEQSDVSLLNPAVPPANPASPVVWLNTLIAIFVGFILGVVLVLVAEMRDRRIRSEADITELTQLPVLGSIEWNGSTVRRPKRTFGRSSRAPQLN</sequence>
<feature type="transmembrane region" description="Helical" evidence="6">
    <location>
        <begin position="15"/>
        <end position="35"/>
    </location>
</feature>
<proteinExistence type="predicted"/>
<evidence type="ECO:0000256" key="6">
    <source>
        <dbReference type="SAM" id="Phobius"/>
    </source>
</evidence>
<dbReference type="EMBL" id="JAADJT010000016">
    <property type="protein sequence ID" value="NGZ88037.1"/>
    <property type="molecule type" value="Genomic_DNA"/>
</dbReference>
<evidence type="ECO:0000256" key="4">
    <source>
        <dbReference type="ARBA" id="ARBA00022989"/>
    </source>
</evidence>
<feature type="domain" description="Polysaccharide chain length determinant N-terminal" evidence="7">
    <location>
        <begin position="7"/>
        <end position="89"/>
    </location>
</feature>
<gene>
    <name evidence="8" type="primary">epsF</name>
    <name evidence="8" type="ORF">GW587_27725</name>
</gene>
<keyword evidence="9" id="KW-1185">Reference proteome</keyword>
<dbReference type="PANTHER" id="PTHR32309:SF13">
    <property type="entry name" value="FERRIC ENTEROBACTIN TRANSPORT PROTEIN FEPE"/>
    <property type="match status" value="1"/>
</dbReference>